<gene>
    <name evidence="3" type="ORF">GCM10023187_42990</name>
</gene>
<dbReference type="EMBL" id="BAABHB010000011">
    <property type="protein sequence ID" value="GAA4414036.1"/>
    <property type="molecule type" value="Genomic_DNA"/>
</dbReference>
<feature type="transmembrane region" description="Helical" evidence="1">
    <location>
        <begin position="191"/>
        <end position="211"/>
    </location>
</feature>
<comment type="caution">
    <text evidence="3">The sequence shown here is derived from an EMBL/GenBank/DDBJ whole genome shotgun (WGS) entry which is preliminary data.</text>
</comment>
<name>A0ABP8KRQ4_9BACT</name>
<dbReference type="Proteomes" id="UP001500936">
    <property type="component" value="Unassembled WGS sequence"/>
</dbReference>
<protein>
    <recommendedName>
        <fullName evidence="2">Chemotaxis methyl-accepting receptor HlyB-like 4HB MCP domain-containing protein</fullName>
    </recommendedName>
</protein>
<dbReference type="Pfam" id="PF12729">
    <property type="entry name" value="4HB_MCP_1"/>
    <property type="match status" value="1"/>
</dbReference>
<evidence type="ECO:0000256" key="1">
    <source>
        <dbReference type="SAM" id="Phobius"/>
    </source>
</evidence>
<evidence type="ECO:0000313" key="4">
    <source>
        <dbReference type="Proteomes" id="UP001500936"/>
    </source>
</evidence>
<keyword evidence="1" id="KW-1133">Transmembrane helix</keyword>
<sequence>MKWSFVIQQKIKAALLLTGIMVFVTLNTVISRSNIRGIDKSFSSIYQDRLLPAVDLVYLSENLYNKRLLLEEHLMAGNRLTPTQIRGQLSHYNARIDSLIRKVEETYLIQKESESLQAFKQSVQTYAGMEQRMLSLSETGQTAARNKLYTTDSAVPFRSAIRHLNELTNIQSEVGRQLMKESHSESAMVDLIATLQIALAIITGALILGLIHSSSIIKQNPRSFPLN</sequence>
<proteinExistence type="predicted"/>
<accession>A0ABP8KRQ4</accession>
<evidence type="ECO:0000313" key="3">
    <source>
        <dbReference type="EMBL" id="GAA4414036.1"/>
    </source>
</evidence>
<keyword evidence="1" id="KW-0472">Membrane</keyword>
<evidence type="ECO:0000259" key="2">
    <source>
        <dbReference type="Pfam" id="PF12729"/>
    </source>
</evidence>
<keyword evidence="1" id="KW-0812">Transmembrane</keyword>
<keyword evidence="4" id="KW-1185">Reference proteome</keyword>
<organism evidence="3 4">
    <name type="scientific">Nibrella viscosa</name>
    <dbReference type="NCBI Taxonomy" id="1084524"/>
    <lineage>
        <taxon>Bacteria</taxon>
        <taxon>Pseudomonadati</taxon>
        <taxon>Bacteroidota</taxon>
        <taxon>Cytophagia</taxon>
        <taxon>Cytophagales</taxon>
        <taxon>Spirosomataceae</taxon>
        <taxon>Nibrella</taxon>
    </lineage>
</organism>
<dbReference type="RefSeq" id="WP_345270052.1">
    <property type="nucleotide sequence ID" value="NZ_BAABHB010000011.1"/>
</dbReference>
<feature type="domain" description="Chemotaxis methyl-accepting receptor HlyB-like 4HB MCP" evidence="2">
    <location>
        <begin position="7"/>
        <end position="183"/>
    </location>
</feature>
<dbReference type="InterPro" id="IPR024478">
    <property type="entry name" value="HlyB_4HB_MCP"/>
</dbReference>
<reference evidence="4" key="1">
    <citation type="journal article" date="2019" name="Int. J. Syst. Evol. Microbiol.">
        <title>The Global Catalogue of Microorganisms (GCM) 10K type strain sequencing project: providing services to taxonomists for standard genome sequencing and annotation.</title>
        <authorList>
            <consortium name="The Broad Institute Genomics Platform"/>
            <consortium name="The Broad Institute Genome Sequencing Center for Infectious Disease"/>
            <person name="Wu L."/>
            <person name="Ma J."/>
        </authorList>
    </citation>
    <scope>NUCLEOTIDE SEQUENCE [LARGE SCALE GENOMIC DNA]</scope>
    <source>
        <strain evidence="4">JCM 17925</strain>
    </source>
</reference>